<dbReference type="PANTHER" id="PTHR35095:SF1">
    <property type="entry name" value="OS05G0143300 PROTEIN"/>
    <property type="match status" value="1"/>
</dbReference>
<name>A0A2G9HKZ9_9LAMI</name>
<dbReference type="EMBL" id="NKXS01001508">
    <property type="protein sequence ID" value="PIN18184.1"/>
    <property type="molecule type" value="Genomic_DNA"/>
</dbReference>
<keyword evidence="3" id="KW-1185">Reference proteome</keyword>
<dbReference type="OrthoDB" id="1918704at2759"/>
<proteinExistence type="predicted"/>
<gene>
    <name evidence="2" type="ORF">CDL12_09152</name>
</gene>
<evidence type="ECO:0000313" key="3">
    <source>
        <dbReference type="Proteomes" id="UP000231279"/>
    </source>
</evidence>
<feature type="region of interest" description="Disordered" evidence="1">
    <location>
        <begin position="101"/>
        <end position="140"/>
    </location>
</feature>
<dbReference type="AlphaFoldDB" id="A0A2G9HKZ9"/>
<organism evidence="2 3">
    <name type="scientific">Handroanthus impetiginosus</name>
    <dbReference type="NCBI Taxonomy" id="429701"/>
    <lineage>
        <taxon>Eukaryota</taxon>
        <taxon>Viridiplantae</taxon>
        <taxon>Streptophyta</taxon>
        <taxon>Embryophyta</taxon>
        <taxon>Tracheophyta</taxon>
        <taxon>Spermatophyta</taxon>
        <taxon>Magnoliopsida</taxon>
        <taxon>eudicotyledons</taxon>
        <taxon>Gunneridae</taxon>
        <taxon>Pentapetalae</taxon>
        <taxon>asterids</taxon>
        <taxon>lamiids</taxon>
        <taxon>Lamiales</taxon>
        <taxon>Bignoniaceae</taxon>
        <taxon>Crescentiina</taxon>
        <taxon>Tabebuia alliance</taxon>
        <taxon>Handroanthus</taxon>
    </lineage>
</organism>
<feature type="compositionally biased region" description="Basic residues" evidence="1">
    <location>
        <begin position="120"/>
        <end position="135"/>
    </location>
</feature>
<reference evidence="3" key="1">
    <citation type="journal article" date="2018" name="Gigascience">
        <title>Genome assembly of the Pink Ipe (Handroanthus impetiginosus, Bignoniaceae), a highly valued, ecologically keystone Neotropical timber forest tree.</title>
        <authorList>
            <person name="Silva-Junior O.B."/>
            <person name="Grattapaglia D."/>
            <person name="Novaes E."/>
            <person name="Collevatti R.G."/>
        </authorList>
    </citation>
    <scope>NUCLEOTIDE SEQUENCE [LARGE SCALE GENOMIC DNA]</scope>
    <source>
        <strain evidence="3">cv. UFG-1</strain>
    </source>
</reference>
<sequence length="286" mass="32154">MMLYDLTGCQSLMTDFSQQPFPSSSPPLQDLVYPTRELYLNEPFLDLENAYRPNGQLQYSCSGDKMNDIFSLISDFHSSKHTNKSRKQTMLVPYFQRWRRARGKTDVSKPPTEKVGSPKSHNKTKQKTSRKKKTSTKTGKERDIYSNSYLHACESLLSIIVNKKHQPKSTITSLKKSSPQLPELLTQFSAAIAGTGIAVVLSVFCRVICSRAPFCEAKLLSTGLGLGLVWLSSAVYKLRDTVVSISKSYGTFGEKEDEMMKHLGRNLKDIYFRAFALMVIGVLKVA</sequence>
<comment type="caution">
    <text evidence="2">The sequence shown here is derived from an EMBL/GenBank/DDBJ whole genome shotgun (WGS) entry which is preliminary data.</text>
</comment>
<evidence type="ECO:0000313" key="2">
    <source>
        <dbReference type="EMBL" id="PIN18184.1"/>
    </source>
</evidence>
<evidence type="ECO:0000256" key="1">
    <source>
        <dbReference type="SAM" id="MobiDB-lite"/>
    </source>
</evidence>
<dbReference type="Proteomes" id="UP000231279">
    <property type="component" value="Unassembled WGS sequence"/>
</dbReference>
<dbReference type="PANTHER" id="PTHR35095">
    <property type="entry name" value="OS05G0143300 PROTEIN"/>
    <property type="match status" value="1"/>
</dbReference>
<accession>A0A2G9HKZ9</accession>
<protein>
    <submittedName>
        <fullName evidence="2">Uncharacterized protein</fullName>
    </submittedName>
</protein>
<dbReference type="STRING" id="429701.A0A2G9HKZ9"/>